<dbReference type="Gene3D" id="2.130.10.10">
    <property type="entry name" value="YVTN repeat-like/Quinoprotein amine dehydrogenase"/>
    <property type="match status" value="1"/>
</dbReference>
<keyword evidence="2" id="KW-0677">Repeat</keyword>
<accession>A0A6A6VZF9</accession>
<dbReference type="AlphaFoldDB" id="A0A6A6VZF9"/>
<dbReference type="OrthoDB" id="128867at2759"/>
<evidence type="ECO:0000256" key="1">
    <source>
        <dbReference type="ARBA" id="ARBA00022574"/>
    </source>
</evidence>
<dbReference type="RefSeq" id="XP_033597541.1">
    <property type="nucleotide sequence ID" value="XM_033739080.1"/>
</dbReference>
<evidence type="ECO:0000313" key="4">
    <source>
        <dbReference type="Proteomes" id="UP000799437"/>
    </source>
</evidence>
<proteinExistence type="predicted"/>
<protein>
    <recommendedName>
        <fullName evidence="5">WD40 repeat-like protein</fullName>
    </recommendedName>
</protein>
<dbReference type="PANTHER" id="PTHR44472:SF1">
    <property type="entry name" value="DDB1 AND CUL4 ASSOCIATED FACTOR 4"/>
    <property type="match status" value="1"/>
</dbReference>
<dbReference type="GeneID" id="54480134"/>
<evidence type="ECO:0008006" key="5">
    <source>
        <dbReference type="Google" id="ProtNLM"/>
    </source>
</evidence>
<dbReference type="SUPFAM" id="SSF50978">
    <property type="entry name" value="WD40 repeat-like"/>
    <property type="match status" value="1"/>
</dbReference>
<gene>
    <name evidence="3" type="ORF">EJ05DRAFT_122021</name>
</gene>
<keyword evidence="4" id="KW-1185">Reference proteome</keyword>
<dbReference type="EMBL" id="ML996578">
    <property type="protein sequence ID" value="KAF2755090.1"/>
    <property type="molecule type" value="Genomic_DNA"/>
</dbReference>
<sequence>MEKKKYFKIEQNHLVPKYDKYSKGSVLAGERLRLKRKREDTKASRLQQERIQRPEAMLSTISGHVSQLNYGFTNARSRTYSYRSVFALGLEKFTTTGAAHTIRDFFNMTEHGIVVKALDSRGLHFSQADDIVWMNEDGRCSRTPKIVQRERKSVEQSTFLTAGYDVSHLDYHAGSGFMSAVSHKDDTHAQLTIDRFANCAFSNLPQSTLAIHYEVRDTTLWKGVFCPSDDAPMLALATSRGLRILRRHNEDYIHMNHPDTKEIVNLMWCDQNILALATRNGVINLYDTRTSADTSLSIVTSRGIAAMESGDDPYRLVAAGLGGSLCLYDVRSACRSESSRGKRPEATKSAVEFEGYENNQWPCTGLATRKELDVVAAGNGDGKLLIWSMKTGQKLRVFDTGVKQLPAVRWHDENGNTEIWAATGCSLTKFAWHV</sequence>
<keyword evidence="1" id="KW-0853">WD repeat</keyword>
<dbReference type="GO" id="GO:0080008">
    <property type="term" value="C:Cul4-RING E3 ubiquitin ligase complex"/>
    <property type="evidence" value="ECO:0007669"/>
    <property type="project" value="TreeGrafter"/>
</dbReference>
<dbReference type="InterPro" id="IPR052254">
    <property type="entry name" value="CUL4-DDB1_E3_ligase_receptor"/>
</dbReference>
<evidence type="ECO:0000256" key="2">
    <source>
        <dbReference type="ARBA" id="ARBA00022737"/>
    </source>
</evidence>
<dbReference type="InterPro" id="IPR015943">
    <property type="entry name" value="WD40/YVTN_repeat-like_dom_sf"/>
</dbReference>
<reference evidence="3" key="1">
    <citation type="journal article" date="2020" name="Stud. Mycol.">
        <title>101 Dothideomycetes genomes: a test case for predicting lifestyles and emergence of pathogens.</title>
        <authorList>
            <person name="Haridas S."/>
            <person name="Albert R."/>
            <person name="Binder M."/>
            <person name="Bloem J."/>
            <person name="Labutti K."/>
            <person name="Salamov A."/>
            <person name="Andreopoulos B."/>
            <person name="Baker S."/>
            <person name="Barry K."/>
            <person name="Bills G."/>
            <person name="Bluhm B."/>
            <person name="Cannon C."/>
            <person name="Castanera R."/>
            <person name="Culley D."/>
            <person name="Daum C."/>
            <person name="Ezra D."/>
            <person name="Gonzalez J."/>
            <person name="Henrissat B."/>
            <person name="Kuo A."/>
            <person name="Liang C."/>
            <person name="Lipzen A."/>
            <person name="Lutzoni F."/>
            <person name="Magnuson J."/>
            <person name="Mondo S."/>
            <person name="Nolan M."/>
            <person name="Ohm R."/>
            <person name="Pangilinan J."/>
            <person name="Park H.-J."/>
            <person name="Ramirez L."/>
            <person name="Alfaro M."/>
            <person name="Sun H."/>
            <person name="Tritt A."/>
            <person name="Yoshinaga Y."/>
            <person name="Zwiers L.-H."/>
            <person name="Turgeon B."/>
            <person name="Goodwin S."/>
            <person name="Spatafora J."/>
            <person name="Crous P."/>
            <person name="Grigoriev I."/>
        </authorList>
    </citation>
    <scope>NUCLEOTIDE SEQUENCE</scope>
    <source>
        <strain evidence="3">CBS 121739</strain>
    </source>
</reference>
<organism evidence="3 4">
    <name type="scientific">Pseudovirgaria hyperparasitica</name>
    <dbReference type="NCBI Taxonomy" id="470096"/>
    <lineage>
        <taxon>Eukaryota</taxon>
        <taxon>Fungi</taxon>
        <taxon>Dikarya</taxon>
        <taxon>Ascomycota</taxon>
        <taxon>Pezizomycotina</taxon>
        <taxon>Dothideomycetes</taxon>
        <taxon>Dothideomycetes incertae sedis</taxon>
        <taxon>Acrospermales</taxon>
        <taxon>Acrospermaceae</taxon>
        <taxon>Pseudovirgaria</taxon>
    </lineage>
</organism>
<evidence type="ECO:0000313" key="3">
    <source>
        <dbReference type="EMBL" id="KAF2755090.1"/>
    </source>
</evidence>
<name>A0A6A6VZF9_9PEZI</name>
<dbReference type="Proteomes" id="UP000799437">
    <property type="component" value="Unassembled WGS sequence"/>
</dbReference>
<dbReference type="InterPro" id="IPR036322">
    <property type="entry name" value="WD40_repeat_dom_sf"/>
</dbReference>
<dbReference type="PANTHER" id="PTHR44472">
    <property type="entry name" value="DDB1- AND CUL4-ASSOCIATED FACTOR 4-RELATED"/>
    <property type="match status" value="1"/>
</dbReference>